<dbReference type="Pfam" id="PF13201">
    <property type="entry name" value="PCMD"/>
    <property type="match status" value="1"/>
</dbReference>
<evidence type="ECO:0000313" key="1">
    <source>
        <dbReference type="EMBL" id="RGS39265.1"/>
    </source>
</evidence>
<dbReference type="Proteomes" id="UP000283341">
    <property type="component" value="Unassembled WGS sequence"/>
</dbReference>
<accession>A0A412IMX7</accession>
<dbReference type="PROSITE" id="PS51257">
    <property type="entry name" value="PROKAR_LIPOPROTEIN"/>
    <property type="match status" value="1"/>
</dbReference>
<dbReference type="InterPro" id="IPR025112">
    <property type="entry name" value="PCMD"/>
</dbReference>
<dbReference type="InterPro" id="IPR038653">
    <property type="entry name" value="Put_CMD_sf"/>
</dbReference>
<reference evidence="1 2" key="1">
    <citation type="submission" date="2018-08" db="EMBL/GenBank/DDBJ databases">
        <title>A genome reference for cultivated species of the human gut microbiota.</title>
        <authorList>
            <person name="Zou Y."/>
            <person name="Xue W."/>
            <person name="Luo G."/>
        </authorList>
    </citation>
    <scope>NUCLEOTIDE SEQUENCE [LARGE SCALE GENOMIC DNA]</scope>
    <source>
        <strain evidence="1 2">AF22-3AC</strain>
    </source>
</reference>
<evidence type="ECO:0000313" key="2">
    <source>
        <dbReference type="Proteomes" id="UP000283341"/>
    </source>
</evidence>
<dbReference type="EMBL" id="QRVJ01000002">
    <property type="protein sequence ID" value="RGS39265.1"/>
    <property type="molecule type" value="Genomic_DNA"/>
</dbReference>
<name>A0A412IMX7_9BACE</name>
<gene>
    <name evidence="1" type="ORF">DWX97_04940</name>
</gene>
<dbReference type="Gene3D" id="2.60.40.2340">
    <property type="match status" value="1"/>
</dbReference>
<comment type="caution">
    <text evidence="1">The sequence shown here is derived from an EMBL/GenBank/DDBJ whole genome shotgun (WGS) entry which is preliminary data.</text>
</comment>
<proteinExistence type="predicted"/>
<dbReference type="AlphaFoldDB" id="A0A412IMX7"/>
<dbReference type="RefSeq" id="WP_118401941.1">
    <property type="nucleotide sequence ID" value="NZ_JADNFX010000005.1"/>
</dbReference>
<dbReference type="Gene3D" id="2.60.120.890">
    <property type="entry name" value="BT2081, beta-jelly-roll domain"/>
    <property type="match status" value="1"/>
</dbReference>
<organism evidence="1 2">
    <name type="scientific">Bacteroides cellulosilyticus</name>
    <dbReference type="NCBI Taxonomy" id="246787"/>
    <lineage>
        <taxon>Bacteria</taxon>
        <taxon>Pseudomonadati</taxon>
        <taxon>Bacteroidota</taxon>
        <taxon>Bacteroidia</taxon>
        <taxon>Bacteroidales</taxon>
        <taxon>Bacteroidaceae</taxon>
        <taxon>Bacteroides</taxon>
    </lineage>
</organism>
<protein>
    <submittedName>
        <fullName evidence="1">Uncharacterized protein</fullName>
    </submittedName>
</protein>
<sequence>MKIKTLTSCFFLAFAISSCIQDEALNSEAAIDGCTGADVQLANINANEKTVDVYVNKGADLTKQELKFTIPEGAIIRPNQPLSGDIGIIYDFSEGTREFTVTSEDGIYKAVYTINIKLTELPTSYHFERLLVANNTPYHILYEFAPSTSEGISKVLQWSSGNPGFALTGMAKNPLDYPTVEVGNGYNGNCAKLETRDTGSFGAMVKMYIAAGNLFIGNFDVSKALAGQEGALQATTFGFQFYKKPKALKGYYKYKAGSVYTEPEKDSKGNIIGQITVPNKKDRFNIYAIMYEADDNSFMLDGTNSRTSEKLVYMAEIKEEDALETDQWTEFNLPFESQNGKTIDPQKLRNGKYKLGIIFSSSIDGDFFKGAVGSTLYIDEVELVCEED</sequence>